<accession>A0A826J6L3</accession>
<organism evidence="2 3">
    <name type="scientific">Escherichia coli</name>
    <dbReference type="NCBI Taxonomy" id="562"/>
    <lineage>
        <taxon>Bacteria</taxon>
        <taxon>Pseudomonadati</taxon>
        <taxon>Pseudomonadota</taxon>
        <taxon>Gammaproteobacteria</taxon>
        <taxon>Enterobacterales</taxon>
        <taxon>Enterobacteriaceae</taxon>
        <taxon>Escherichia</taxon>
    </lineage>
</organism>
<dbReference type="EMBL" id="AASATZ010000031">
    <property type="protein sequence ID" value="EFA4419881.1"/>
    <property type="molecule type" value="Genomic_DNA"/>
</dbReference>
<dbReference type="AlphaFoldDB" id="A0A826J6L3"/>
<keyword evidence="1" id="KW-0812">Transmembrane</keyword>
<keyword evidence="1" id="KW-0472">Membrane</keyword>
<dbReference type="Proteomes" id="UP000591371">
    <property type="component" value="Unassembled WGS sequence"/>
</dbReference>
<feature type="transmembrane region" description="Helical" evidence="1">
    <location>
        <begin position="67"/>
        <end position="87"/>
    </location>
</feature>
<gene>
    <name evidence="2" type="ORF">D3G36_18820</name>
</gene>
<name>A0A826J6L3_ECOLX</name>
<proteinExistence type="predicted"/>
<evidence type="ECO:0000256" key="1">
    <source>
        <dbReference type="SAM" id="Phobius"/>
    </source>
</evidence>
<protein>
    <submittedName>
        <fullName evidence="2">Uncharacterized protein</fullName>
    </submittedName>
</protein>
<sequence>MLYGVINHLIFFVCLGASYTLTAENGYFSPGSHFLLSPRLSLQQSPQNAFLIALTILFIALDKDTLPIHKTCFLLIKAFILKLFVLVKNKITISFIDIIQAASY</sequence>
<reference evidence="2 3" key="1">
    <citation type="submission" date="2019-03" db="EMBL/GenBank/DDBJ databases">
        <authorList>
            <consortium name="GenomeTrakr network: Whole genome sequencing for foodborne pathogen traceback"/>
        </authorList>
    </citation>
    <scope>NUCLEOTIDE SEQUENCE [LARGE SCALE GENOMIC DNA]</scope>
    <source>
        <strain evidence="2 3">PSU-1190</strain>
    </source>
</reference>
<feature type="transmembrane region" description="Helical" evidence="1">
    <location>
        <begin position="6"/>
        <end position="28"/>
    </location>
</feature>
<comment type="caution">
    <text evidence="2">The sequence shown here is derived from an EMBL/GenBank/DDBJ whole genome shotgun (WGS) entry which is preliminary data.</text>
</comment>
<evidence type="ECO:0000313" key="3">
    <source>
        <dbReference type="Proteomes" id="UP000591371"/>
    </source>
</evidence>
<keyword evidence="1" id="KW-1133">Transmembrane helix</keyword>
<evidence type="ECO:0000313" key="2">
    <source>
        <dbReference type="EMBL" id="EFA4419881.1"/>
    </source>
</evidence>